<dbReference type="EMBL" id="BDGU01000395">
    <property type="protein sequence ID" value="GAW07085.1"/>
    <property type="molecule type" value="Genomic_DNA"/>
</dbReference>
<feature type="region of interest" description="Disordered" evidence="1">
    <location>
        <begin position="1"/>
        <end position="29"/>
    </location>
</feature>
<evidence type="ECO:0000313" key="3">
    <source>
        <dbReference type="Proteomes" id="UP000188533"/>
    </source>
</evidence>
<proteinExistence type="predicted"/>
<accession>A0A1Q3EIR9</accession>
<keyword evidence="3" id="KW-1185">Reference proteome</keyword>
<dbReference type="Proteomes" id="UP000188533">
    <property type="component" value="Unassembled WGS sequence"/>
</dbReference>
<organism evidence="2 3">
    <name type="scientific">Lentinula edodes</name>
    <name type="common">Shiitake mushroom</name>
    <name type="synonym">Lentinus edodes</name>
    <dbReference type="NCBI Taxonomy" id="5353"/>
    <lineage>
        <taxon>Eukaryota</taxon>
        <taxon>Fungi</taxon>
        <taxon>Dikarya</taxon>
        <taxon>Basidiomycota</taxon>
        <taxon>Agaricomycotina</taxon>
        <taxon>Agaricomycetes</taxon>
        <taxon>Agaricomycetidae</taxon>
        <taxon>Agaricales</taxon>
        <taxon>Marasmiineae</taxon>
        <taxon>Omphalotaceae</taxon>
        <taxon>Lentinula</taxon>
    </lineage>
</organism>
<evidence type="ECO:0000256" key="1">
    <source>
        <dbReference type="SAM" id="MobiDB-lite"/>
    </source>
</evidence>
<gene>
    <name evidence="2" type="ORF">LENED_009051</name>
</gene>
<sequence>MEQTDPTKVGSSAGRAAAERRRIAHPTGGRNPSRFFCTIPGCGAQFTAKHNYNWLLQCRRCAGSFALVSHKPKRL</sequence>
<protein>
    <submittedName>
        <fullName evidence="2">Uncharacterized protein</fullName>
    </submittedName>
</protein>
<dbReference type="AlphaFoldDB" id="A0A1Q3EIR9"/>
<reference evidence="2 3" key="2">
    <citation type="submission" date="2017-02" db="EMBL/GenBank/DDBJ databases">
        <title>A genome survey and senescence transcriptome analysis in Lentinula edodes.</title>
        <authorList>
            <person name="Sakamoto Y."/>
            <person name="Nakade K."/>
            <person name="Sato S."/>
            <person name="Yoshida Y."/>
            <person name="Miyazaki K."/>
            <person name="Natsume S."/>
            <person name="Konno N."/>
        </authorList>
    </citation>
    <scope>NUCLEOTIDE SEQUENCE [LARGE SCALE GENOMIC DNA]</scope>
    <source>
        <strain evidence="2 3">NBRC 111202</strain>
    </source>
</reference>
<feature type="compositionally biased region" description="Polar residues" evidence="1">
    <location>
        <begin position="1"/>
        <end position="10"/>
    </location>
</feature>
<comment type="caution">
    <text evidence="2">The sequence shown here is derived from an EMBL/GenBank/DDBJ whole genome shotgun (WGS) entry which is preliminary data.</text>
</comment>
<evidence type="ECO:0000313" key="2">
    <source>
        <dbReference type="EMBL" id="GAW07085.1"/>
    </source>
</evidence>
<name>A0A1Q3EIR9_LENED</name>
<reference evidence="2 3" key="1">
    <citation type="submission" date="2016-08" db="EMBL/GenBank/DDBJ databases">
        <authorList>
            <consortium name="Lentinula edodes genome sequencing consortium"/>
            <person name="Sakamoto Y."/>
            <person name="Nakade K."/>
            <person name="Sato S."/>
            <person name="Yoshida Y."/>
            <person name="Miyazaki K."/>
            <person name="Natsume S."/>
            <person name="Konno N."/>
        </authorList>
    </citation>
    <scope>NUCLEOTIDE SEQUENCE [LARGE SCALE GENOMIC DNA]</scope>
    <source>
        <strain evidence="2 3">NBRC 111202</strain>
    </source>
</reference>